<dbReference type="Proteomes" id="UP000277204">
    <property type="component" value="Unassembled WGS sequence"/>
</dbReference>
<evidence type="ECO:0000313" key="1">
    <source>
        <dbReference type="EMBL" id="VDP24684.1"/>
    </source>
</evidence>
<organism evidence="1 2">
    <name type="scientific">Schistosoma margrebowiei</name>
    <dbReference type="NCBI Taxonomy" id="48269"/>
    <lineage>
        <taxon>Eukaryota</taxon>
        <taxon>Metazoa</taxon>
        <taxon>Spiralia</taxon>
        <taxon>Lophotrochozoa</taxon>
        <taxon>Platyhelminthes</taxon>
        <taxon>Trematoda</taxon>
        <taxon>Digenea</taxon>
        <taxon>Strigeidida</taxon>
        <taxon>Schistosomatoidea</taxon>
        <taxon>Schistosomatidae</taxon>
        <taxon>Schistosoma</taxon>
    </lineage>
</organism>
<reference evidence="1 2" key="1">
    <citation type="submission" date="2018-11" db="EMBL/GenBank/DDBJ databases">
        <authorList>
            <consortium name="Pathogen Informatics"/>
        </authorList>
    </citation>
    <scope>NUCLEOTIDE SEQUENCE [LARGE SCALE GENOMIC DNA]</scope>
    <source>
        <strain evidence="1 2">Zambia</strain>
    </source>
</reference>
<gene>
    <name evidence="1" type="ORF">SMRZ_LOCUS17681</name>
</gene>
<dbReference type="AlphaFoldDB" id="A0A183MNQ6"/>
<accession>A0A183MNQ6</accession>
<proteinExistence type="predicted"/>
<protein>
    <submittedName>
        <fullName evidence="1">Uncharacterized protein</fullName>
    </submittedName>
</protein>
<dbReference type="EMBL" id="UZAI01017437">
    <property type="protein sequence ID" value="VDP24684.1"/>
    <property type="molecule type" value="Genomic_DNA"/>
</dbReference>
<evidence type="ECO:0000313" key="2">
    <source>
        <dbReference type="Proteomes" id="UP000277204"/>
    </source>
</evidence>
<sequence>MRTRRGTDIASDHHLVVVKMKVKIKKHRTTGGTVLQRFSTAFFRHTDKLNEFKITFNNRLQALQDLLKKEQTTMKGNWKGTISGGSGSQESSS</sequence>
<name>A0A183MNQ6_9TREM</name>
<keyword evidence="2" id="KW-1185">Reference proteome</keyword>